<dbReference type="AlphaFoldDB" id="A0A3B0Z2U1"/>
<dbReference type="EMBL" id="UOFL01000228">
    <property type="protein sequence ID" value="VAW81837.1"/>
    <property type="molecule type" value="Genomic_DNA"/>
</dbReference>
<organism evidence="1">
    <name type="scientific">hydrothermal vent metagenome</name>
    <dbReference type="NCBI Taxonomy" id="652676"/>
    <lineage>
        <taxon>unclassified sequences</taxon>
        <taxon>metagenomes</taxon>
        <taxon>ecological metagenomes</taxon>
    </lineage>
</organism>
<dbReference type="InterPro" id="IPR043472">
    <property type="entry name" value="Macro_dom-like"/>
</dbReference>
<dbReference type="Gene3D" id="3.40.220.10">
    <property type="entry name" value="Leucine Aminopeptidase, subunit E, domain 1"/>
    <property type="match status" value="1"/>
</dbReference>
<reference evidence="1" key="1">
    <citation type="submission" date="2018-06" db="EMBL/GenBank/DDBJ databases">
        <authorList>
            <person name="Zhirakovskaya E."/>
        </authorList>
    </citation>
    <scope>NUCLEOTIDE SEQUENCE</scope>
</reference>
<name>A0A3B0Z2U1_9ZZZZ</name>
<protein>
    <recommendedName>
        <fullName evidence="2">Macro domain-containing protein</fullName>
    </recommendedName>
</protein>
<proteinExistence type="predicted"/>
<gene>
    <name evidence="1" type="ORF">MNBD_GAMMA12-1999</name>
</gene>
<dbReference type="SUPFAM" id="SSF52949">
    <property type="entry name" value="Macro domain-like"/>
    <property type="match status" value="1"/>
</dbReference>
<sequence>METKIEILQGNLLDSTADAIVLTIDGAAIGMEGNLARLFSRQCPDAWEDLEFEITYPIQLGNVKGFRIDEELDCNNKLIYIASTLHHIETLTDGQKINVIENAIHNIVNLSVRNRVKSIATAILSGGWRLSTTDALGSMIETYIRSSRSTSNPPVLYIYVLNQDEFEKIGLHLTNSGLHFRMPRVGVYKLY</sequence>
<evidence type="ECO:0008006" key="2">
    <source>
        <dbReference type="Google" id="ProtNLM"/>
    </source>
</evidence>
<evidence type="ECO:0000313" key="1">
    <source>
        <dbReference type="EMBL" id="VAW81837.1"/>
    </source>
</evidence>
<accession>A0A3B0Z2U1</accession>